<dbReference type="Proteomes" id="UP000518206">
    <property type="component" value="Unassembled WGS sequence"/>
</dbReference>
<dbReference type="EMBL" id="JACHVX010000004">
    <property type="protein sequence ID" value="MBB2924094.1"/>
    <property type="molecule type" value="Genomic_DNA"/>
</dbReference>
<dbReference type="RefSeq" id="WP_183296882.1">
    <property type="nucleotide sequence ID" value="NZ_JACHVX010000004.1"/>
</dbReference>
<dbReference type="AlphaFoldDB" id="A0A7W4UHT0"/>
<evidence type="ECO:0000313" key="1">
    <source>
        <dbReference type="EMBL" id="MBB2924094.1"/>
    </source>
</evidence>
<name>A0A7W4UHT0_9CELL</name>
<sequence length="242" mass="26268">MSDQTPEPPGGPHRSIEELRLEAQRRRDERVAATRRLLELVPGDLRDLDAAATCGCVCHPSPGGDPHGGRACPCQLTPEERRASIDAAMKSLAASRDQYSAGRRARESELAAIAAELDAVAVEESPGAPWAITGAVDGRAFYMRERWDQYEVVIAPDSDPALQPWSAPIETPTIVVRSGVITDLQSRAAIDYRTAMTVIVGEVRAYLRRMTCSHPSQPGDAYCRMRGRALVDPAALRATGPR</sequence>
<evidence type="ECO:0000313" key="2">
    <source>
        <dbReference type="Proteomes" id="UP000518206"/>
    </source>
</evidence>
<accession>A0A7W4UHT0</accession>
<reference evidence="1 2" key="1">
    <citation type="submission" date="2020-08" db="EMBL/GenBank/DDBJ databases">
        <title>The Agave Microbiome: Exploring the role of microbial communities in plant adaptations to desert environments.</title>
        <authorList>
            <person name="Partida-Martinez L.P."/>
        </authorList>
    </citation>
    <scope>NUCLEOTIDE SEQUENCE [LARGE SCALE GENOMIC DNA]</scope>
    <source>
        <strain evidence="1 2">RAS26</strain>
    </source>
</reference>
<organism evidence="1 2">
    <name type="scientific">Cellulomonas cellasea</name>
    <dbReference type="NCBI Taxonomy" id="43670"/>
    <lineage>
        <taxon>Bacteria</taxon>
        <taxon>Bacillati</taxon>
        <taxon>Actinomycetota</taxon>
        <taxon>Actinomycetes</taxon>
        <taxon>Micrococcales</taxon>
        <taxon>Cellulomonadaceae</taxon>
        <taxon>Cellulomonas</taxon>
    </lineage>
</organism>
<comment type="caution">
    <text evidence="1">The sequence shown here is derived from an EMBL/GenBank/DDBJ whole genome shotgun (WGS) entry which is preliminary data.</text>
</comment>
<proteinExistence type="predicted"/>
<protein>
    <submittedName>
        <fullName evidence="1">Uncharacterized protein</fullName>
    </submittedName>
</protein>
<gene>
    <name evidence="1" type="ORF">FHR80_003022</name>
</gene>
<reference evidence="1 2" key="2">
    <citation type="submission" date="2020-08" db="EMBL/GenBank/DDBJ databases">
        <authorList>
            <person name="Partida-Martinez L."/>
            <person name="Huntemann M."/>
            <person name="Clum A."/>
            <person name="Wang J."/>
            <person name="Palaniappan K."/>
            <person name="Ritter S."/>
            <person name="Chen I.-M."/>
            <person name="Stamatis D."/>
            <person name="Reddy T."/>
            <person name="O'Malley R."/>
            <person name="Daum C."/>
            <person name="Shapiro N."/>
            <person name="Ivanova N."/>
            <person name="Kyrpides N."/>
            <person name="Woyke T."/>
        </authorList>
    </citation>
    <scope>NUCLEOTIDE SEQUENCE [LARGE SCALE GENOMIC DNA]</scope>
    <source>
        <strain evidence="1 2">RAS26</strain>
    </source>
</reference>